<proteinExistence type="predicted"/>
<accession>A0A0V0YP39</accession>
<keyword evidence="2" id="KW-1185">Reference proteome</keyword>
<dbReference type="EMBL" id="JYDI01007976">
    <property type="protein sequence ID" value="KRY02079.1"/>
    <property type="molecule type" value="Genomic_DNA"/>
</dbReference>
<feature type="non-terminal residue" evidence="1">
    <location>
        <position position="1"/>
    </location>
</feature>
<gene>
    <name evidence="1" type="ORF">T03_1747</name>
</gene>
<evidence type="ECO:0000313" key="1">
    <source>
        <dbReference type="EMBL" id="KRY02079.1"/>
    </source>
</evidence>
<evidence type="ECO:0000313" key="2">
    <source>
        <dbReference type="Proteomes" id="UP000054653"/>
    </source>
</evidence>
<organism evidence="1 2">
    <name type="scientific">Trichinella britovi</name>
    <name type="common">Parasitic roundworm</name>
    <dbReference type="NCBI Taxonomy" id="45882"/>
    <lineage>
        <taxon>Eukaryota</taxon>
        <taxon>Metazoa</taxon>
        <taxon>Ecdysozoa</taxon>
        <taxon>Nematoda</taxon>
        <taxon>Enoplea</taxon>
        <taxon>Dorylaimia</taxon>
        <taxon>Trichinellida</taxon>
        <taxon>Trichinellidae</taxon>
        <taxon>Trichinella</taxon>
    </lineage>
</organism>
<sequence>LALNEIIYFWNYLTKSHMERWLCDNTVLYSNQCTADE</sequence>
<name>A0A0V0YP39_TRIBR</name>
<dbReference type="AlphaFoldDB" id="A0A0V0YP39"/>
<protein>
    <submittedName>
        <fullName evidence="1">Uncharacterized protein</fullName>
    </submittedName>
</protein>
<reference evidence="1 2" key="1">
    <citation type="submission" date="2015-01" db="EMBL/GenBank/DDBJ databases">
        <title>Evolution of Trichinella species and genotypes.</title>
        <authorList>
            <person name="Korhonen P.K."/>
            <person name="Edoardo P."/>
            <person name="Giuseppe L.R."/>
            <person name="Gasser R.B."/>
        </authorList>
    </citation>
    <scope>NUCLEOTIDE SEQUENCE [LARGE SCALE GENOMIC DNA]</scope>
    <source>
        <strain evidence="1">ISS120</strain>
    </source>
</reference>
<dbReference type="Proteomes" id="UP000054653">
    <property type="component" value="Unassembled WGS sequence"/>
</dbReference>
<comment type="caution">
    <text evidence="1">The sequence shown here is derived from an EMBL/GenBank/DDBJ whole genome shotgun (WGS) entry which is preliminary data.</text>
</comment>